<protein>
    <submittedName>
        <fullName evidence="4">Short-chain dehydrogenase</fullName>
    </submittedName>
</protein>
<dbReference type="KEGG" id="dho:Dia5BBH33_03100"/>
<dbReference type="Proteomes" id="UP000320585">
    <property type="component" value="Chromosome"/>
</dbReference>
<organism evidence="4 5">
    <name type="scientific">Dialister hominis</name>
    <dbReference type="NCBI Taxonomy" id="2582419"/>
    <lineage>
        <taxon>Bacteria</taxon>
        <taxon>Bacillati</taxon>
        <taxon>Bacillota</taxon>
        <taxon>Negativicutes</taxon>
        <taxon>Veillonellales</taxon>
        <taxon>Veillonellaceae</taxon>
        <taxon>Dialister</taxon>
    </lineage>
</organism>
<dbReference type="PRINTS" id="PR00081">
    <property type="entry name" value="GDHRDH"/>
</dbReference>
<evidence type="ECO:0000259" key="3">
    <source>
        <dbReference type="SMART" id="SM00822"/>
    </source>
</evidence>
<dbReference type="OrthoDB" id="9803333at2"/>
<sequence length="241" mass="25349">MVRTIIISGGTSGIGLAAAKILSREGARTILLGRDTERGKKAEESVPGSLYVPCDVTKTDDCEKAVKAARTVGTVTGLVLSAGVYEEKLLENTTDEDIEKLFAVNVFGAMKLARASIPALREGKGAIVGVASDAAIEGNVQCSLYGATKGALVSFIRSLALELAVENIRANVVCPGDVDTPLLVKQLASYGGSREEMAEWYPLSRIAKPEEVGEVIAFLLSEKASFMTGTVLPVDGGLTDW</sequence>
<dbReference type="RefSeq" id="WP_022381503.1">
    <property type="nucleotide sequence ID" value="NZ_AP019697.1"/>
</dbReference>
<dbReference type="PANTHER" id="PTHR42760:SF133">
    <property type="entry name" value="3-OXOACYL-[ACYL-CARRIER-PROTEIN] REDUCTASE"/>
    <property type="match status" value="1"/>
</dbReference>
<keyword evidence="5" id="KW-1185">Reference proteome</keyword>
<feature type="domain" description="Ketoreductase" evidence="3">
    <location>
        <begin position="3"/>
        <end position="179"/>
    </location>
</feature>
<dbReference type="EMBL" id="AP019697">
    <property type="protein sequence ID" value="BBK24375.1"/>
    <property type="molecule type" value="Genomic_DNA"/>
</dbReference>
<dbReference type="GO" id="GO:0008206">
    <property type="term" value="P:bile acid metabolic process"/>
    <property type="evidence" value="ECO:0007669"/>
    <property type="project" value="UniProtKB-ARBA"/>
</dbReference>
<dbReference type="AlphaFoldDB" id="A0A8D4UTI3"/>
<dbReference type="PROSITE" id="PS00061">
    <property type="entry name" value="ADH_SHORT"/>
    <property type="match status" value="1"/>
</dbReference>
<dbReference type="PRINTS" id="PR00080">
    <property type="entry name" value="SDRFAMILY"/>
</dbReference>
<dbReference type="PANTHER" id="PTHR42760">
    <property type="entry name" value="SHORT-CHAIN DEHYDROGENASES/REDUCTASES FAMILY MEMBER"/>
    <property type="match status" value="1"/>
</dbReference>
<evidence type="ECO:0000313" key="5">
    <source>
        <dbReference type="Proteomes" id="UP000320585"/>
    </source>
</evidence>
<evidence type="ECO:0000256" key="1">
    <source>
        <dbReference type="ARBA" id="ARBA00006484"/>
    </source>
</evidence>
<dbReference type="InterPro" id="IPR002347">
    <property type="entry name" value="SDR_fam"/>
</dbReference>
<dbReference type="SUPFAM" id="SSF51735">
    <property type="entry name" value="NAD(P)-binding Rossmann-fold domains"/>
    <property type="match status" value="1"/>
</dbReference>
<evidence type="ECO:0000256" key="2">
    <source>
        <dbReference type="ARBA" id="ARBA00023002"/>
    </source>
</evidence>
<dbReference type="FunFam" id="3.40.50.720:FF:000084">
    <property type="entry name" value="Short-chain dehydrogenase reductase"/>
    <property type="match status" value="1"/>
</dbReference>
<dbReference type="SMART" id="SM00822">
    <property type="entry name" value="PKS_KR"/>
    <property type="match status" value="1"/>
</dbReference>
<dbReference type="Pfam" id="PF13561">
    <property type="entry name" value="adh_short_C2"/>
    <property type="match status" value="1"/>
</dbReference>
<dbReference type="CDD" id="cd05233">
    <property type="entry name" value="SDR_c"/>
    <property type="match status" value="1"/>
</dbReference>
<proteinExistence type="inferred from homology"/>
<keyword evidence="2" id="KW-0560">Oxidoreductase</keyword>
<dbReference type="Gene3D" id="3.40.50.720">
    <property type="entry name" value="NAD(P)-binding Rossmann-like Domain"/>
    <property type="match status" value="1"/>
</dbReference>
<comment type="similarity">
    <text evidence="1">Belongs to the short-chain dehydrogenases/reductases (SDR) family.</text>
</comment>
<dbReference type="GO" id="GO:0016616">
    <property type="term" value="F:oxidoreductase activity, acting on the CH-OH group of donors, NAD or NADP as acceptor"/>
    <property type="evidence" value="ECO:0007669"/>
    <property type="project" value="TreeGrafter"/>
</dbReference>
<accession>A0A8D4UTI3</accession>
<dbReference type="InterPro" id="IPR036291">
    <property type="entry name" value="NAD(P)-bd_dom_sf"/>
</dbReference>
<name>A0A8D4UTI3_9FIRM</name>
<dbReference type="InterPro" id="IPR020904">
    <property type="entry name" value="Sc_DH/Rdtase_CS"/>
</dbReference>
<reference evidence="5" key="1">
    <citation type="submission" date="2019-05" db="EMBL/GenBank/DDBJ databases">
        <title>Complete genome sequencing of Dialister sp. strain 5BBH33.</title>
        <authorList>
            <person name="Sakamoto M."/>
            <person name="Murakami T."/>
            <person name="Mori H."/>
        </authorList>
    </citation>
    <scope>NUCLEOTIDE SEQUENCE [LARGE SCALE GENOMIC DNA]</scope>
    <source>
        <strain evidence="5">5BBH33</strain>
    </source>
</reference>
<dbReference type="GO" id="GO:0048038">
    <property type="term" value="F:quinone binding"/>
    <property type="evidence" value="ECO:0007669"/>
    <property type="project" value="TreeGrafter"/>
</dbReference>
<dbReference type="GeneID" id="92715539"/>
<gene>
    <name evidence="4" type="ORF">Dia5BBH33_03100</name>
</gene>
<dbReference type="InterPro" id="IPR057326">
    <property type="entry name" value="KR_dom"/>
</dbReference>
<dbReference type="GO" id="GO:0006633">
    <property type="term" value="P:fatty acid biosynthetic process"/>
    <property type="evidence" value="ECO:0007669"/>
    <property type="project" value="TreeGrafter"/>
</dbReference>
<evidence type="ECO:0000313" key="4">
    <source>
        <dbReference type="EMBL" id="BBK24375.1"/>
    </source>
</evidence>